<dbReference type="Proteomes" id="UP000821845">
    <property type="component" value="Chromosome 3"/>
</dbReference>
<reference evidence="1" key="1">
    <citation type="submission" date="2020-05" db="EMBL/GenBank/DDBJ databases">
        <title>Large-scale comparative analyses of tick genomes elucidate their genetic diversity and vector capacities.</title>
        <authorList>
            <person name="Jia N."/>
            <person name="Wang J."/>
            <person name="Shi W."/>
            <person name="Du L."/>
            <person name="Sun Y."/>
            <person name="Zhan W."/>
            <person name="Jiang J."/>
            <person name="Wang Q."/>
            <person name="Zhang B."/>
            <person name="Ji P."/>
            <person name="Sakyi L.B."/>
            <person name="Cui X."/>
            <person name="Yuan T."/>
            <person name="Jiang B."/>
            <person name="Yang W."/>
            <person name="Lam T.T.-Y."/>
            <person name="Chang Q."/>
            <person name="Ding S."/>
            <person name="Wang X."/>
            <person name="Zhu J."/>
            <person name="Ruan X."/>
            <person name="Zhao L."/>
            <person name="Wei J."/>
            <person name="Que T."/>
            <person name="Du C."/>
            <person name="Cheng J."/>
            <person name="Dai P."/>
            <person name="Han X."/>
            <person name="Huang E."/>
            <person name="Gao Y."/>
            <person name="Liu J."/>
            <person name="Shao H."/>
            <person name="Ye R."/>
            <person name="Li L."/>
            <person name="Wei W."/>
            <person name="Wang X."/>
            <person name="Wang C."/>
            <person name="Yang T."/>
            <person name="Huo Q."/>
            <person name="Li W."/>
            <person name="Guo W."/>
            <person name="Chen H."/>
            <person name="Zhou L."/>
            <person name="Ni X."/>
            <person name="Tian J."/>
            <person name="Zhou Y."/>
            <person name="Sheng Y."/>
            <person name="Liu T."/>
            <person name="Pan Y."/>
            <person name="Xia L."/>
            <person name="Li J."/>
            <person name="Zhao F."/>
            <person name="Cao W."/>
        </authorList>
    </citation>
    <scope>NUCLEOTIDE SEQUENCE</scope>
    <source>
        <strain evidence="1">Hyas-2018</strain>
    </source>
</reference>
<dbReference type="EMBL" id="CM023483">
    <property type="protein sequence ID" value="KAH6936108.1"/>
    <property type="molecule type" value="Genomic_DNA"/>
</dbReference>
<proteinExistence type="predicted"/>
<comment type="caution">
    <text evidence="1">The sequence shown here is derived from an EMBL/GenBank/DDBJ whole genome shotgun (WGS) entry which is preliminary data.</text>
</comment>
<evidence type="ECO:0000313" key="2">
    <source>
        <dbReference type="Proteomes" id="UP000821845"/>
    </source>
</evidence>
<keyword evidence="2" id="KW-1185">Reference proteome</keyword>
<gene>
    <name evidence="1" type="ORF">HPB50_013382</name>
</gene>
<evidence type="ECO:0000313" key="1">
    <source>
        <dbReference type="EMBL" id="KAH6936108.1"/>
    </source>
</evidence>
<name>A0ACB7SQP2_HYAAI</name>
<organism evidence="1 2">
    <name type="scientific">Hyalomma asiaticum</name>
    <name type="common">Tick</name>
    <dbReference type="NCBI Taxonomy" id="266040"/>
    <lineage>
        <taxon>Eukaryota</taxon>
        <taxon>Metazoa</taxon>
        <taxon>Ecdysozoa</taxon>
        <taxon>Arthropoda</taxon>
        <taxon>Chelicerata</taxon>
        <taxon>Arachnida</taxon>
        <taxon>Acari</taxon>
        <taxon>Parasitiformes</taxon>
        <taxon>Ixodida</taxon>
        <taxon>Ixodoidea</taxon>
        <taxon>Ixodidae</taxon>
        <taxon>Hyalomminae</taxon>
        <taxon>Hyalomma</taxon>
    </lineage>
</organism>
<sequence length="92" mass="10112">MQTTLRLMRKFSAVAFGTSAIVIALYIGVVIGMTAWYDNHQDTGIIVDEPDSNEGVAAGSQGRQGGIGRCFITTQIDRRLARQRLRNAKISR</sequence>
<accession>A0ACB7SQP2</accession>
<protein>
    <submittedName>
        <fullName evidence="1">Uncharacterized protein</fullName>
    </submittedName>
</protein>